<dbReference type="Proteomes" id="UP001626550">
    <property type="component" value="Unassembled WGS sequence"/>
</dbReference>
<reference evidence="11 12" key="1">
    <citation type="submission" date="2024-11" db="EMBL/GenBank/DDBJ databases">
        <title>Adaptive evolution of stress response genes in parasites aligns with host niche diversity.</title>
        <authorList>
            <person name="Hahn C."/>
            <person name="Resl P."/>
        </authorList>
    </citation>
    <scope>NUCLEOTIDE SEQUENCE [LARGE SCALE GENOMIC DNA]</scope>
    <source>
        <strain evidence="11">EGGRZ-B1_66</strain>
        <tissue evidence="11">Body</tissue>
    </source>
</reference>
<dbReference type="Gene3D" id="1.25.40.10">
    <property type="entry name" value="Tetratricopeptide repeat domain"/>
    <property type="match status" value="1"/>
</dbReference>
<dbReference type="PROSITE" id="PS50059">
    <property type="entry name" value="FKBP_PPIASE"/>
    <property type="match status" value="1"/>
</dbReference>
<keyword evidence="12" id="KW-1185">Reference proteome</keyword>
<dbReference type="InterPro" id="IPR001179">
    <property type="entry name" value="PPIase_FKBP_dom"/>
</dbReference>
<evidence type="ECO:0000313" key="11">
    <source>
        <dbReference type="EMBL" id="KAL3318593.1"/>
    </source>
</evidence>
<dbReference type="GO" id="GO:0003755">
    <property type="term" value="F:peptidyl-prolyl cis-trans isomerase activity"/>
    <property type="evidence" value="ECO:0007669"/>
    <property type="project" value="UniProtKB-KW"/>
</dbReference>
<keyword evidence="4 8" id="KW-0802">TPR repeat</keyword>
<feature type="domain" description="PPIase FKBP-type" evidence="10">
    <location>
        <begin position="39"/>
        <end position="104"/>
    </location>
</feature>
<dbReference type="EC" id="5.2.1.8" evidence="2 7"/>
<evidence type="ECO:0000313" key="12">
    <source>
        <dbReference type="Proteomes" id="UP001626550"/>
    </source>
</evidence>
<dbReference type="PROSITE" id="PS50005">
    <property type="entry name" value="TPR"/>
    <property type="match status" value="1"/>
</dbReference>
<organism evidence="11 12">
    <name type="scientific">Cichlidogyrus casuarinus</name>
    <dbReference type="NCBI Taxonomy" id="1844966"/>
    <lineage>
        <taxon>Eukaryota</taxon>
        <taxon>Metazoa</taxon>
        <taxon>Spiralia</taxon>
        <taxon>Lophotrochozoa</taxon>
        <taxon>Platyhelminthes</taxon>
        <taxon>Monogenea</taxon>
        <taxon>Monopisthocotylea</taxon>
        <taxon>Dactylogyridea</taxon>
        <taxon>Ancyrocephalidae</taxon>
        <taxon>Cichlidogyrus</taxon>
    </lineage>
</organism>
<evidence type="ECO:0000259" key="10">
    <source>
        <dbReference type="PROSITE" id="PS50059"/>
    </source>
</evidence>
<name>A0ABD2QGD0_9PLAT</name>
<dbReference type="InterPro" id="IPR046357">
    <property type="entry name" value="PPIase_dom_sf"/>
</dbReference>
<accession>A0ABD2QGD0</accession>
<keyword evidence="5 7" id="KW-0697">Rotamase</keyword>
<evidence type="ECO:0000256" key="9">
    <source>
        <dbReference type="SAM" id="MobiDB-lite"/>
    </source>
</evidence>
<comment type="catalytic activity">
    <reaction evidence="1 7">
        <text>[protein]-peptidylproline (omega=180) = [protein]-peptidylproline (omega=0)</text>
        <dbReference type="Rhea" id="RHEA:16237"/>
        <dbReference type="Rhea" id="RHEA-COMP:10747"/>
        <dbReference type="Rhea" id="RHEA-COMP:10748"/>
        <dbReference type="ChEBI" id="CHEBI:83833"/>
        <dbReference type="ChEBI" id="CHEBI:83834"/>
        <dbReference type="EC" id="5.2.1.8"/>
    </reaction>
</comment>
<keyword evidence="3" id="KW-0677">Repeat</keyword>
<proteinExistence type="predicted"/>
<dbReference type="SUPFAM" id="SSF48452">
    <property type="entry name" value="TPR-like"/>
    <property type="match status" value="1"/>
</dbReference>
<comment type="caution">
    <text evidence="11">The sequence shown here is derived from an EMBL/GenBank/DDBJ whole genome shotgun (WGS) entry which is preliminary data.</text>
</comment>
<keyword evidence="6 7" id="KW-0413">Isomerase</keyword>
<dbReference type="InterPro" id="IPR019734">
    <property type="entry name" value="TPR_rpt"/>
</dbReference>
<evidence type="ECO:0000256" key="3">
    <source>
        <dbReference type="ARBA" id="ARBA00022737"/>
    </source>
</evidence>
<evidence type="ECO:0000256" key="6">
    <source>
        <dbReference type="ARBA" id="ARBA00023235"/>
    </source>
</evidence>
<evidence type="ECO:0000256" key="4">
    <source>
        <dbReference type="ARBA" id="ARBA00022803"/>
    </source>
</evidence>
<dbReference type="Gene3D" id="3.10.50.40">
    <property type="match status" value="1"/>
</dbReference>
<dbReference type="Pfam" id="PF13431">
    <property type="entry name" value="TPR_17"/>
    <property type="match status" value="1"/>
</dbReference>
<dbReference type="InterPro" id="IPR050754">
    <property type="entry name" value="FKBP4/5/8-like"/>
</dbReference>
<evidence type="ECO:0000256" key="8">
    <source>
        <dbReference type="PROSITE-ProRule" id="PRU00339"/>
    </source>
</evidence>
<dbReference type="EMBL" id="JBJKFK010000225">
    <property type="protein sequence ID" value="KAL3318593.1"/>
    <property type="molecule type" value="Genomic_DNA"/>
</dbReference>
<evidence type="ECO:0000256" key="7">
    <source>
        <dbReference type="PROSITE-ProRule" id="PRU00277"/>
    </source>
</evidence>
<feature type="repeat" description="TPR" evidence="8">
    <location>
        <begin position="320"/>
        <end position="353"/>
    </location>
</feature>
<evidence type="ECO:0000256" key="5">
    <source>
        <dbReference type="ARBA" id="ARBA00023110"/>
    </source>
</evidence>
<dbReference type="InterPro" id="IPR011990">
    <property type="entry name" value="TPR-like_helical_dom_sf"/>
</dbReference>
<feature type="compositionally biased region" description="Acidic residues" evidence="9">
    <location>
        <begin position="397"/>
        <end position="413"/>
    </location>
</feature>
<dbReference type="PANTHER" id="PTHR46512:SF9">
    <property type="entry name" value="PEPTIDYLPROLYL ISOMERASE"/>
    <property type="match status" value="1"/>
</dbReference>
<dbReference type="PANTHER" id="PTHR46512">
    <property type="entry name" value="PEPTIDYLPROLYL ISOMERASE"/>
    <property type="match status" value="1"/>
</dbReference>
<sequence length="420" mass="47580">MADKEEYAKKFEDISIEKNRGILKLVKKASDKKERPYVKDTCLVRYVGTYWGGDDDGKEFDRSDDFSFQLGTNNVIKAWDTCVATMCIGEVCELIASPENCYNDGKSMKFEIELFSSHGEDVSDKKNKSILKSIIEEGDGIIKPAFGVEAKISYKLFGDDAAKPVEETYLTGDPSACSFPPIMDQAIRNMSKYELAKIVTGEGHGDSPKSYEVKLLSFEKLKHLSSFENFSEQMKYAETLKDRANGHLKATKYKIALETYKRLYSDLEYLVTNGSDEKNTLDNMKIAVLNNSALAELKLNNYEEVITQSNKALEIQPKSEKALFRLGQTYLQMKDHETALHYFSRCAHFHPNNVDALKLVQSCNQQIQKAKNMEKARFRGIYNKLKETGLGLPNEPEPVESEKEEESESDLESEPVKETA</sequence>
<evidence type="ECO:0000256" key="2">
    <source>
        <dbReference type="ARBA" id="ARBA00013194"/>
    </source>
</evidence>
<evidence type="ECO:0000256" key="1">
    <source>
        <dbReference type="ARBA" id="ARBA00000971"/>
    </source>
</evidence>
<dbReference type="AlphaFoldDB" id="A0ABD2QGD0"/>
<dbReference type="SUPFAM" id="SSF54534">
    <property type="entry name" value="FKBP-like"/>
    <property type="match status" value="2"/>
</dbReference>
<gene>
    <name evidence="11" type="primary">FKBP5</name>
    <name evidence="11" type="ORF">Ciccas_002739</name>
</gene>
<protein>
    <recommendedName>
        <fullName evidence="2 7">peptidylprolyl isomerase</fullName>
        <ecNumber evidence="2 7">5.2.1.8</ecNumber>
    </recommendedName>
</protein>
<dbReference type="SMART" id="SM00028">
    <property type="entry name" value="TPR"/>
    <property type="match status" value="2"/>
</dbReference>
<dbReference type="Pfam" id="PF00254">
    <property type="entry name" value="FKBP_C"/>
    <property type="match status" value="1"/>
</dbReference>
<feature type="region of interest" description="Disordered" evidence="9">
    <location>
        <begin position="387"/>
        <end position="420"/>
    </location>
</feature>